<comment type="caution">
    <text evidence="2">The sequence shown here is derived from an EMBL/GenBank/DDBJ whole genome shotgun (WGS) entry which is preliminary data.</text>
</comment>
<protein>
    <submittedName>
        <fullName evidence="2">Adenine methyltransferase</fullName>
    </submittedName>
</protein>
<feature type="transmembrane region" description="Helical" evidence="1">
    <location>
        <begin position="68"/>
        <end position="86"/>
    </location>
</feature>
<name>A0ABP0PYW5_9DINO</name>
<sequence length="367" mass="40305">MAVAIDTGGGVFGEGLRNPFKSDIDLALNGDSVKYLTFFFSGIISALVFLIFLAGPEPGAGIPWYTERINWFGIVSFIVFIVLFTVDREKDFVRDQGIFILICLASILGIHTLMWLARYVVHMQEADREREREEVQKPERMETAAMNLGVLQSLLHRDAERLGVLTQFFKAEIAGLLDPKEDHDQLTKILGVQRRVSLPTRGPEAVRLMHQLEFDFVGTIDATRVPPGPERTALLGADWFDSSFVVADFADCESWLRKAQAEHRCGRTVVMLLPARTASTWFHTMVLGVASEVRFVKGTLKLHSAGPASKGVTTSECALVVFRGASRAAPRGPDDRLKLTCTQNMVGPGGEIGAELVRGGQNSGSVG</sequence>
<feature type="transmembrane region" description="Helical" evidence="1">
    <location>
        <begin position="35"/>
        <end position="56"/>
    </location>
</feature>
<dbReference type="GO" id="GO:0008168">
    <property type="term" value="F:methyltransferase activity"/>
    <property type="evidence" value="ECO:0007669"/>
    <property type="project" value="UniProtKB-KW"/>
</dbReference>
<keyword evidence="2" id="KW-0489">Methyltransferase</keyword>
<evidence type="ECO:0000256" key="1">
    <source>
        <dbReference type="SAM" id="Phobius"/>
    </source>
</evidence>
<dbReference type="EMBL" id="CAXAMM010038817">
    <property type="protein sequence ID" value="CAK9081205.1"/>
    <property type="molecule type" value="Genomic_DNA"/>
</dbReference>
<keyword evidence="1" id="KW-0812">Transmembrane</keyword>
<feature type="transmembrane region" description="Helical" evidence="1">
    <location>
        <begin position="98"/>
        <end position="121"/>
    </location>
</feature>
<keyword evidence="2" id="KW-0808">Transferase</keyword>
<keyword evidence="3" id="KW-1185">Reference proteome</keyword>
<dbReference type="GO" id="GO:0032259">
    <property type="term" value="P:methylation"/>
    <property type="evidence" value="ECO:0007669"/>
    <property type="project" value="UniProtKB-KW"/>
</dbReference>
<keyword evidence="1" id="KW-1133">Transmembrane helix</keyword>
<organism evidence="2 3">
    <name type="scientific">Durusdinium trenchii</name>
    <dbReference type="NCBI Taxonomy" id="1381693"/>
    <lineage>
        <taxon>Eukaryota</taxon>
        <taxon>Sar</taxon>
        <taxon>Alveolata</taxon>
        <taxon>Dinophyceae</taxon>
        <taxon>Suessiales</taxon>
        <taxon>Symbiodiniaceae</taxon>
        <taxon>Durusdinium</taxon>
    </lineage>
</organism>
<proteinExistence type="predicted"/>
<gene>
    <name evidence="2" type="ORF">SCF082_LOCUS38681</name>
</gene>
<dbReference type="Proteomes" id="UP001642464">
    <property type="component" value="Unassembled WGS sequence"/>
</dbReference>
<accession>A0ABP0PYW5</accession>
<keyword evidence="1" id="KW-0472">Membrane</keyword>
<evidence type="ECO:0000313" key="2">
    <source>
        <dbReference type="EMBL" id="CAK9081205.1"/>
    </source>
</evidence>
<reference evidence="2 3" key="1">
    <citation type="submission" date="2024-02" db="EMBL/GenBank/DDBJ databases">
        <authorList>
            <person name="Chen Y."/>
            <person name="Shah S."/>
            <person name="Dougan E. K."/>
            <person name="Thang M."/>
            <person name="Chan C."/>
        </authorList>
    </citation>
    <scope>NUCLEOTIDE SEQUENCE [LARGE SCALE GENOMIC DNA]</scope>
</reference>
<evidence type="ECO:0000313" key="3">
    <source>
        <dbReference type="Proteomes" id="UP001642464"/>
    </source>
</evidence>